<dbReference type="PROSITE" id="PS00086">
    <property type="entry name" value="CYTOCHROME_P450"/>
    <property type="match status" value="1"/>
</dbReference>
<keyword evidence="3 8" id="KW-0349">Heme</keyword>
<protein>
    <submittedName>
        <fullName evidence="12">Cytochrome P450 71A1</fullName>
    </submittedName>
</protein>
<dbReference type="PANTHER" id="PTHR47955">
    <property type="entry name" value="CYTOCHROME P450 FAMILY 71 PROTEIN"/>
    <property type="match status" value="1"/>
</dbReference>
<evidence type="ECO:0000256" key="10">
    <source>
        <dbReference type="SAM" id="Phobius"/>
    </source>
</evidence>
<keyword evidence="10" id="KW-0812">Transmembrane</keyword>
<comment type="cofactor">
    <cofactor evidence="1 8">
        <name>heme</name>
        <dbReference type="ChEBI" id="CHEBI:30413"/>
    </cofactor>
</comment>
<dbReference type="GeneID" id="18604985"/>
<keyword evidence="6 8" id="KW-0408">Iron</keyword>
<accession>A0AB32VYR3</accession>
<dbReference type="RefSeq" id="XP_017972422.1">
    <property type="nucleotide sequence ID" value="XM_018116933.1"/>
</dbReference>
<dbReference type="GO" id="GO:0016705">
    <property type="term" value="F:oxidoreductase activity, acting on paired donors, with incorporation or reduction of molecular oxygen"/>
    <property type="evidence" value="ECO:0007669"/>
    <property type="project" value="InterPro"/>
</dbReference>
<dbReference type="PRINTS" id="PR00463">
    <property type="entry name" value="EP450I"/>
</dbReference>
<evidence type="ECO:0000256" key="3">
    <source>
        <dbReference type="ARBA" id="ARBA00022617"/>
    </source>
</evidence>
<evidence type="ECO:0000256" key="5">
    <source>
        <dbReference type="ARBA" id="ARBA00023002"/>
    </source>
</evidence>
<dbReference type="KEGG" id="tcc:18604985"/>
<dbReference type="InterPro" id="IPR017972">
    <property type="entry name" value="Cyt_P450_CS"/>
</dbReference>
<dbReference type="PANTHER" id="PTHR47955:SF19">
    <property type="entry name" value="CYTOCHROME P450 71A9-LIKE ISOFORM X1"/>
    <property type="match status" value="1"/>
</dbReference>
<dbReference type="PRINTS" id="PR00385">
    <property type="entry name" value="P450"/>
</dbReference>
<dbReference type="GO" id="GO:0004497">
    <property type="term" value="F:monooxygenase activity"/>
    <property type="evidence" value="ECO:0007669"/>
    <property type="project" value="UniProtKB-KW"/>
</dbReference>
<dbReference type="FunFam" id="1.10.630.10:FF:000043">
    <property type="entry name" value="Cytochrome P450 99A2"/>
    <property type="match status" value="1"/>
</dbReference>
<dbReference type="InterPro" id="IPR036396">
    <property type="entry name" value="Cyt_P450_sf"/>
</dbReference>
<evidence type="ECO:0000313" key="11">
    <source>
        <dbReference type="Proteomes" id="UP000694886"/>
    </source>
</evidence>
<dbReference type="SUPFAM" id="SSF48264">
    <property type="entry name" value="Cytochrome P450"/>
    <property type="match status" value="1"/>
</dbReference>
<evidence type="ECO:0000256" key="4">
    <source>
        <dbReference type="ARBA" id="ARBA00022723"/>
    </source>
</evidence>
<feature type="transmembrane region" description="Helical" evidence="10">
    <location>
        <begin position="12"/>
        <end position="30"/>
    </location>
</feature>
<proteinExistence type="inferred from homology"/>
<organism evidence="11 12">
    <name type="scientific">Theobroma cacao</name>
    <name type="common">Cacao</name>
    <name type="synonym">Cocoa</name>
    <dbReference type="NCBI Taxonomy" id="3641"/>
    <lineage>
        <taxon>Eukaryota</taxon>
        <taxon>Viridiplantae</taxon>
        <taxon>Streptophyta</taxon>
        <taxon>Embryophyta</taxon>
        <taxon>Tracheophyta</taxon>
        <taxon>Spermatophyta</taxon>
        <taxon>Magnoliopsida</taxon>
        <taxon>eudicotyledons</taxon>
        <taxon>Gunneridae</taxon>
        <taxon>Pentapetalae</taxon>
        <taxon>rosids</taxon>
        <taxon>malvids</taxon>
        <taxon>Malvales</taxon>
        <taxon>Malvaceae</taxon>
        <taxon>Byttnerioideae</taxon>
        <taxon>Theobroma</taxon>
    </lineage>
</organism>
<dbReference type="GO" id="GO:0020037">
    <property type="term" value="F:heme binding"/>
    <property type="evidence" value="ECO:0007669"/>
    <property type="project" value="InterPro"/>
</dbReference>
<evidence type="ECO:0000256" key="1">
    <source>
        <dbReference type="ARBA" id="ARBA00001971"/>
    </source>
</evidence>
<name>A0AB32VYR3_THECC</name>
<dbReference type="CDD" id="cd11072">
    <property type="entry name" value="CYP71-like"/>
    <property type="match status" value="1"/>
</dbReference>
<keyword evidence="4 8" id="KW-0479">Metal-binding</keyword>
<evidence type="ECO:0000256" key="2">
    <source>
        <dbReference type="ARBA" id="ARBA00010617"/>
    </source>
</evidence>
<dbReference type="Gramene" id="Tc03v2_t009580.1">
    <property type="protein sequence ID" value="Tc03v2_p009580.1"/>
    <property type="gene ID" value="Tc03v2_g009580"/>
</dbReference>
<feature type="binding site" description="axial binding residue" evidence="8">
    <location>
        <position position="450"/>
    </location>
    <ligand>
        <name>heme</name>
        <dbReference type="ChEBI" id="CHEBI:30413"/>
    </ligand>
    <ligandPart>
        <name>Fe</name>
        <dbReference type="ChEBI" id="CHEBI:18248"/>
    </ligandPart>
</feature>
<reference evidence="12" key="2">
    <citation type="submission" date="2025-08" db="UniProtKB">
        <authorList>
            <consortium name="RefSeq"/>
        </authorList>
    </citation>
    <scope>IDENTIFICATION</scope>
</reference>
<comment type="similarity">
    <text evidence="2 9">Belongs to the cytochrome P450 family.</text>
</comment>
<dbReference type="InterPro" id="IPR001128">
    <property type="entry name" value="Cyt_P450"/>
</dbReference>
<dbReference type="Pfam" id="PF00067">
    <property type="entry name" value="p450"/>
    <property type="match status" value="1"/>
</dbReference>
<keyword evidence="10" id="KW-1133">Transmembrane helix</keyword>
<evidence type="ECO:0000256" key="9">
    <source>
        <dbReference type="RuleBase" id="RU000461"/>
    </source>
</evidence>
<evidence type="ECO:0000256" key="7">
    <source>
        <dbReference type="ARBA" id="ARBA00023033"/>
    </source>
</evidence>
<dbReference type="Proteomes" id="UP000694886">
    <property type="component" value="Chromosome 3"/>
</dbReference>
<keyword evidence="5 9" id="KW-0560">Oxidoreductase</keyword>
<evidence type="ECO:0000256" key="8">
    <source>
        <dbReference type="PIRSR" id="PIRSR602401-1"/>
    </source>
</evidence>
<dbReference type="AlphaFoldDB" id="A0AB32VYR3"/>
<reference evidence="11" key="1">
    <citation type="journal article" date="1997" name="Nucleic Acids Res.">
        <title>tRNAscan-SE: a program for improved detection of transfer RNA genes in genomic sequence.</title>
        <authorList>
            <person name="Lowe T.M."/>
            <person name="Eddy S.R."/>
        </authorList>
    </citation>
    <scope>NUCLEOTIDE SEQUENCE [LARGE SCALE GENOMIC DNA]</scope>
    <source>
        <strain evidence="11">r\B97-61/B2</strain>
    </source>
</reference>
<keyword evidence="10" id="KW-0472">Membrane</keyword>
<dbReference type="InterPro" id="IPR002401">
    <property type="entry name" value="Cyt_P450_E_grp-I"/>
</dbReference>
<keyword evidence="7 9" id="KW-0503">Monooxygenase</keyword>
<gene>
    <name evidence="12" type="primary">LOC18604985</name>
</gene>
<evidence type="ECO:0000313" key="12">
    <source>
        <dbReference type="RefSeq" id="XP_017972422.1"/>
    </source>
</evidence>
<dbReference type="Gene3D" id="1.10.630.10">
    <property type="entry name" value="Cytochrome P450"/>
    <property type="match status" value="1"/>
</dbReference>
<sequence length="509" mass="57992">MASLQWLKESCISFLLFASIFLLILLQFLLKGKSSKRNRNLPPGPPKLPIIGNLHQLGSMPHLSLRRLAEKFGPIMYLQLGEVPTVVVSSARMAKEVMKTHDLALASRPQIFSAKHLFYDCTDVVFSPYGAYWRHIRKICILELLSAKRVQSFGFVREEEVSRLIHRIGEYSYPSTVNLSKVLGLYANDVLCRVAFGRDFSQGGDYDRHGFQKMLEDYQELLGGFSTGDFFPSMEFIHNLTGMKTRLQHTFRRFDQFFDEVINEHLNPKRQKEERSKDLVDVLLDVQKNVSNEIPLTMDNVKAIILDMFAAGTDTTFITLDWGMTELIMNPKVLERAQAEVRKVVGERRVVLESDLPQLDYMKAVIKEIFRLHPPAPVLVPRESTEDIRINGFDIPAKTRVFVNAWAIGRDPESWENPESFEPERFLGSPIDFKGQDFELIPFGAGRRSCPAITFGTATVELAVAQLLHSFDWELPPGTEAKDLDMTETFGITMHRIADLTVIAKPHFP</sequence>
<dbReference type="GO" id="GO:0005506">
    <property type="term" value="F:iron ion binding"/>
    <property type="evidence" value="ECO:0007669"/>
    <property type="project" value="InterPro"/>
</dbReference>
<evidence type="ECO:0000256" key="6">
    <source>
        <dbReference type="ARBA" id="ARBA00023004"/>
    </source>
</evidence>